<organism evidence="1 2">
    <name type="scientific">Gossypium tomentosum</name>
    <name type="common">Hawaiian cotton</name>
    <name type="synonym">Gossypium sandvicense</name>
    <dbReference type="NCBI Taxonomy" id="34277"/>
    <lineage>
        <taxon>Eukaryota</taxon>
        <taxon>Viridiplantae</taxon>
        <taxon>Streptophyta</taxon>
        <taxon>Embryophyta</taxon>
        <taxon>Tracheophyta</taxon>
        <taxon>Spermatophyta</taxon>
        <taxon>Magnoliopsida</taxon>
        <taxon>eudicotyledons</taxon>
        <taxon>Gunneridae</taxon>
        <taxon>Pentapetalae</taxon>
        <taxon>rosids</taxon>
        <taxon>malvids</taxon>
        <taxon>Malvales</taxon>
        <taxon>Malvaceae</taxon>
        <taxon>Malvoideae</taxon>
        <taxon>Gossypium</taxon>
    </lineage>
</organism>
<sequence length="39" mass="4350">MAPTRRIRRERYGQSTWRRTCATYAGLLLGCAAATGKCC</sequence>
<dbReference type="EMBL" id="CM017627">
    <property type="protein sequence ID" value="TYH73466.1"/>
    <property type="molecule type" value="Genomic_DNA"/>
</dbReference>
<keyword evidence="2" id="KW-1185">Reference proteome</keyword>
<dbReference type="AlphaFoldDB" id="A0A5D2L321"/>
<dbReference type="PROSITE" id="PS51257">
    <property type="entry name" value="PROKAR_LIPOPROTEIN"/>
    <property type="match status" value="1"/>
</dbReference>
<reference evidence="1 2" key="1">
    <citation type="submission" date="2019-07" db="EMBL/GenBank/DDBJ databases">
        <title>WGS assembly of Gossypium tomentosum.</title>
        <authorList>
            <person name="Chen Z.J."/>
            <person name="Sreedasyam A."/>
            <person name="Ando A."/>
            <person name="Song Q."/>
            <person name="De L."/>
            <person name="Hulse-Kemp A."/>
            <person name="Ding M."/>
            <person name="Ye W."/>
            <person name="Kirkbride R."/>
            <person name="Jenkins J."/>
            <person name="Plott C."/>
            <person name="Lovell J."/>
            <person name="Lin Y.-M."/>
            <person name="Vaughn R."/>
            <person name="Liu B."/>
            <person name="Li W."/>
            <person name="Simpson S."/>
            <person name="Scheffler B."/>
            <person name="Saski C."/>
            <person name="Grover C."/>
            <person name="Hu G."/>
            <person name="Conover J."/>
            <person name="Carlson J."/>
            <person name="Shu S."/>
            <person name="Boston L."/>
            <person name="Williams M."/>
            <person name="Peterson D."/>
            <person name="Mcgee K."/>
            <person name="Jones D."/>
            <person name="Wendel J."/>
            <person name="Stelly D."/>
            <person name="Grimwood J."/>
            <person name="Schmutz J."/>
        </authorList>
    </citation>
    <scope>NUCLEOTIDE SEQUENCE [LARGE SCALE GENOMIC DNA]</scope>
    <source>
        <strain evidence="1">7179.01</strain>
    </source>
</reference>
<proteinExistence type="predicted"/>
<accession>A0A5D2L321</accession>
<name>A0A5D2L321_GOSTO</name>
<gene>
    <name evidence="1" type="ORF">ES332_D05G331300v1</name>
</gene>
<dbReference type="Proteomes" id="UP000322667">
    <property type="component" value="Chromosome D05"/>
</dbReference>
<evidence type="ECO:0000313" key="1">
    <source>
        <dbReference type="EMBL" id="TYH73466.1"/>
    </source>
</evidence>
<protein>
    <submittedName>
        <fullName evidence="1">Uncharacterized protein</fullName>
    </submittedName>
</protein>
<evidence type="ECO:0000313" key="2">
    <source>
        <dbReference type="Proteomes" id="UP000322667"/>
    </source>
</evidence>